<dbReference type="EMBL" id="BMDZ01000095">
    <property type="protein sequence ID" value="GGB60586.1"/>
    <property type="molecule type" value="Genomic_DNA"/>
</dbReference>
<proteinExistence type="predicted"/>
<gene>
    <name evidence="1" type="ORF">GCM10011505_46630</name>
</gene>
<dbReference type="Proteomes" id="UP000603352">
    <property type="component" value="Unassembled WGS sequence"/>
</dbReference>
<comment type="caution">
    <text evidence="1">The sequence shown here is derived from an EMBL/GenBank/DDBJ whole genome shotgun (WGS) entry which is preliminary data.</text>
</comment>
<protein>
    <submittedName>
        <fullName evidence="1">Uncharacterized protein</fullName>
    </submittedName>
</protein>
<evidence type="ECO:0000313" key="2">
    <source>
        <dbReference type="Proteomes" id="UP000603352"/>
    </source>
</evidence>
<name>A0ABQ1J5R3_9PROT</name>
<organism evidence="1 2">
    <name type="scientific">Tistrella bauzanensis</name>
    <dbReference type="NCBI Taxonomy" id="657419"/>
    <lineage>
        <taxon>Bacteria</taxon>
        <taxon>Pseudomonadati</taxon>
        <taxon>Pseudomonadota</taxon>
        <taxon>Alphaproteobacteria</taxon>
        <taxon>Geminicoccales</taxon>
        <taxon>Geminicoccaceae</taxon>
        <taxon>Tistrella</taxon>
    </lineage>
</organism>
<sequence length="137" mass="13979">MIDSDVIAAGKAPGSATSARNAAIPASDAPCPVSSLAADWAILDDQIMATWAADAPDADLSLALDVLRNAVVAQALARTPRSAAGAAFQAYAVGLSIAIANDPDTPPADRSRHLTQAADGARHLTRYLTTSRLAGCR</sequence>
<dbReference type="RefSeq" id="WP_188582509.1">
    <property type="nucleotide sequence ID" value="NZ_BMDZ01000095.1"/>
</dbReference>
<accession>A0ABQ1J5R3</accession>
<reference evidence="2" key="1">
    <citation type="journal article" date="2019" name="Int. J. Syst. Evol. Microbiol.">
        <title>The Global Catalogue of Microorganisms (GCM) 10K type strain sequencing project: providing services to taxonomists for standard genome sequencing and annotation.</title>
        <authorList>
            <consortium name="The Broad Institute Genomics Platform"/>
            <consortium name="The Broad Institute Genome Sequencing Center for Infectious Disease"/>
            <person name="Wu L."/>
            <person name="Ma J."/>
        </authorList>
    </citation>
    <scope>NUCLEOTIDE SEQUENCE [LARGE SCALE GENOMIC DNA]</scope>
    <source>
        <strain evidence="2">CGMCC 1.10188</strain>
    </source>
</reference>
<keyword evidence="2" id="KW-1185">Reference proteome</keyword>
<evidence type="ECO:0000313" key="1">
    <source>
        <dbReference type="EMBL" id="GGB60586.1"/>
    </source>
</evidence>